<reference evidence="4 5" key="1">
    <citation type="journal article" date="2015" name="Genome Announc.">
        <title>Expanding the biotechnology potential of lactobacilli through comparative genomics of 213 strains and associated genera.</title>
        <authorList>
            <person name="Sun Z."/>
            <person name="Harris H.M."/>
            <person name="McCann A."/>
            <person name="Guo C."/>
            <person name="Argimon S."/>
            <person name="Zhang W."/>
            <person name="Yang X."/>
            <person name="Jeffery I.B."/>
            <person name="Cooney J.C."/>
            <person name="Kagawa T.F."/>
            <person name="Liu W."/>
            <person name="Song Y."/>
            <person name="Salvetti E."/>
            <person name="Wrobel A."/>
            <person name="Rasinkangas P."/>
            <person name="Parkhill J."/>
            <person name="Rea M.C."/>
            <person name="O'Sullivan O."/>
            <person name="Ritari J."/>
            <person name="Douillard F.P."/>
            <person name="Paul Ross R."/>
            <person name="Yang R."/>
            <person name="Briner A.E."/>
            <person name="Felis G.E."/>
            <person name="de Vos W.M."/>
            <person name="Barrangou R."/>
            <person name="Klaenhammer T.R."/>
            <person name="Caufield P.W."/>
            <person name="Cui Y."/>
            <person name="Zhang H."/>
            <person name="O'Toole P.W."/>
        </authorList>
    </citation>
    <scope>NUCLEOTIDE SEQUENCE [LARGE SCALE GENOMIC DNA]</scope>
    <source>
        <strain evidence="4 5">DSM 18382</strain>
    </source>
</reference>
<feature type="transmembrane region" description="Helical" evidence="2">
    <location>
        <begin position="121"/>
        <end position="148"/>
    </location>
</feature>
<dbReference type="SMART" id="SM00530">
    <property type="entry name" value="HTH_XRE"/>
    <property type="match status" value="1"/>
</dbReference>
<dbReference type="RefSeq" id="WP_152536916.1">
    <property type="nucleotide sequence ID" value="NZ_AZFY01000040.1"/>
</dbReference>
<keyword evidence="1 4" id="KW-0238">DNA-binding</keyword>
<dbReference type="Proteomes" id="UP000051966">
    <property type="component" value="Unassembled WGS sequence"/>
</dbReference>
<dbReference type="Pfam" id="PF01381">
    <property type="entry name" value="HTH_3"/>
    <property type="match status" value="1"/>
</dbReference>
<feature type="domain" description="HTH cro/C1-type" evidence="3">
    <location>
        <begin position="6"/>
        <end position="59"/>
    </location>
</feature>
<name>A0A0R1W542_9LACO</name>
<sequence length="165" mass="18994">MTKTKIASLRKQRGWTQEKLAEESQVNTRTVQRLESGEDVSLETLRLIVNALDVQIADLFESLDDSDKSREIINLDSKKVKQTQQWLALRSFYRLGMYTAFIILMFALASAVSLLNDDSWIELMGIICWIILWPLGVSVIKIIQVSWIEPYLSRKYPMAEDPKLA</sequence>
<keyword evidence="2" id="KW-0472">Membrane</keyword>
<dbReference type="EMBL" id="AZFY01000040">
    <property type="protein sequence ID" value="KRM09692.1"/>
    <property type="molecule type" value="Genomic_DNA"/>
</dbReference>
<evidence type="ECO:0000256" key="1">
    <source>
        <dbReference type="ARBA" id="ARBA00023125"/>
    </source>
</evidence>
<dbReference type="CDD" id="cd00093">
    <property type="entry name" value="HTH_XRE"/>
    <property type="match status" value="1"/>
</dbReference>
<accession>A0A0R1W542</accession>
<dbReference type="OrthoDB" id="9812495at2"/>
<dbReference type="InterPro" id="IPR001387">
    <property type="entry name" value="Cro/C1-type_HTH"/>
</dbReference>
<dbReference type="PANTHER" id="PTHR46558">
    <property type="entry name" value="TRACRIPTIONAL REGULATORY PROTEIN-RELATED-RELATED"/>
    <property type="match status" value="1"/>
</dbReference>
<protein>
    <submittedName>
        <fullName evidence="4">DNA-binding helix-turn-helix protein</fullName>
    </submittedName>
</protein>
<dbReference type="PATRIC" id="fig|1423743.5.peg.2470"/>
<dbReference type="PROSITE" id="PS50943">
    <property type="entry name" value="HTH_CROC1"/>
    <property type="match status" value="1"/>
</dbReference>
<comment type="caution">
    <text evidence="4">The sequence shown here is derived from an EMBL/GenBank/DDBJ whole genome shotgun (WGS) entry which is preliminary data.</text>
</comment>
<dbReference type="AlphaFoldDB" id="A0A0R1W542"/>
<evidence type="ECO:0000313" key="5">
    <source>
        <dbReference type="Proteomes" id="UP000051966"/>
    </source>
</evidence>
<gene>
    <name evidence="4" type="ORF">FD41_GL002406</name>
</gene>
<feature type="transmembrane region" description="Helical" evidence="2">
    <location>
        <begin position="95"/>
        <end position="115"/>
    </location>
</feature>
<dbReference type="GO" id="GO:0003677">
    <property type="term" value="F:DNA binding"/>
    <property type="evidence" value="ECO:0007669"/>
    <property type="project" value="UniProtKB-KW"/>
</dbReference>
<organism evidence="4 5">
    <name type="scientific">Lentilactobacillus farraginis DSM 18382 = JCM 14108</name>
    <dbReference type="NCBI Taxonomy" id="1423743"/>
    <lineage>
        <taxon>Bacteria</taxon>
        <taxon>Bacillati</taxon>
        <taxon>Bacillota</taxon>
        <taxon>Bacilli</taxon>
        <taxon>Lactobacillales</taxon>
        <taxon>Lactobacillaceae</taxon>
        <taxon>Lentilactobacillus</taxon>
    </lineage>
</organism>
<keyword evidence="5" id="KW-1185">Reference proteome</keyword>
<evidence type="ECO:0000313" key="4">
    <source>
        <dbReference type="EMBL" id="KRM09692.1"/>
    </source>
</evidence>
<dbReference type="InterPro" id="IPR010982">
    <property type="entry name" value="Lambda_DNA-bd_dom_sf"/>
</dbReference>
<dbReference type="Gene3D" id="1.10.260.40">
    <property type="entry name" value="lambda repressor-like DNA-binding domains"/>
    <property type="match status" value="1"/>
</dbReference>
<evidence type="ECO:0000259" key="3">
    <source>
        <dbReference type="PROSITE" id="PS50943"/>
    </source>
</evidence>
<dbReference type="SUPFAM" id="SSF47413">
    <property type="entry name" value="lambda repressor-like DNA-binding domains"/>
    <property type="match status" value="1"/>
</dbReference>
<keyword evidence="2" id="KW-0812">Transmembrane</keyword>
<evidence type="ECO:0000256" key="2">
    <source>
        <dbReference type="SAM" id="Phobius"/>
    </source>
</evidence>
<proteinExistence type="predicted"/>
<keyword evidence="2" id="KW-1133">Transmembrane helix</keyword>
<dbReference type="PANTHER" id="PTHR46558:SF4">
    <property type="entry name" value="DNA-BIDING PHAGE PROTEIN"/>
    <property type="match status" value="1"/>
</dbReference>